<reference evidence="3 4" key="1">
    <citation type="submission" date="2020-09" db="EMBL/GenBank/DDBJ databases">
        <title>Novel species of Mucilaginibacter isolated from a glacier on the Tibetan Plateau.</title>
        <authorList>
            <person name="Liu Q."/>
            <person name="Xin Y.-H."/>
        </authorList>
    </citation>
    <scope>NUCLEOTIDE SEQUENCE [LARGE SCALE GENOMIC DNA]</scope>
    <source>
        <strain evidence="3 4">CGMCC 1.13878</strain>
    </source>
</reference>
<evidence type="ECO:0000256" key="1">
    <source>
        <dbReference type="ARBA" id="ARBA00008791"/>
    </source>
</evidence>
<dbReference type="CDD" id="cd00293">
    <property type="entry name" value="USP-like"/>
    <property type="match status" value="1"/>
</dbReference>
<proteinExistence type="inferred from homology"/>
<dbReference type="InterPro" id="IPR014729">
    <property type="entry name" value="Rossmann-like_a/b/a_fold"/>
</dbReference>
<feature type="domain" description="UspA" evidence="2">
    <location>
        <begin position="1"/>
        <end position="150"/>
    </location>
</feature>
<dbReference type="EMBL" id="JACWMW010000003">
    <property type="protein sequence ID" value="MBD1386566.1"/>
    <property type="molecule type" value="Genomic_DNA"/>
</dbReference>
<comment type="caution">
    <text evidence="3">The sequence shown here is derived from an EMBL/GenBank/DDBJ whole genome shotgun (WGS) entry which is preliminary data.</text>
</comment>
<dbReference type="Gene3D" id="3.40.50.620">
    <property type="entry name" value="HUPs"/>
    <property type="match status" value="2"/>
</dbReference>
<dbReference type="Proteomes" id="UP000618754">
    <property type="component" value="Unassembled WGS sequence"/>
</dbReference>
<dbReference type="RefSeq" id="WP_191176409.1">
    <property type="nucleotide sequence ID" value="NZ_JACWMW010000003.1"/>
</dbReference>
<dbReference type="InterPro" id="IPR006016">
    <property type="entry name" value="UspA"/>
</dbReference>
<organism evidence="3 4">
    <name type="scientific">Mucilaginibacter rigui</name>
    <dbReference type="NCBI Taxonomy" id="534635"/>
    <lineage>
        <taxon>Bacteria</taxon>
        <taxon>Pseudomonadati</taxon>
        <taxon>Bacteroidota</taxon>
        <taxon>Sphingobacteriia</taxon>
        <taxon>Sphingobacteriales</taxon>
        <taxon>Sphingobacteriaceae</taxon>
        <taxon>Mucilaginibacter</taxon>
    </lineage>
</organism>
<dbReference type="Pfam" id="PF00582">
    <property type="entry name" value="Usp"/>
    <property type="match status" value="1"/>
</dbReference>
<dbReference type="SUPFAM" id="SSF52402">
    <property type="entry name" value="Adenine nucleotide alpha hydrolases-like"/>
    <property type="match status" value="2"/>
</dbReference>
<evidence type="ECO:0000313" key="3">
    <source>
        <dbReference type="EMBL" id="MBD1386566.1"/>
    </source>
</evidence>
<sequence>MKTILILTDFSENATCAAKAGLVLSSKLKTDLLLFNTYIDYATLPYESGGGWDVDDFSLRKQHSIQGLESLTEGLESIAVKLLEPAGHKPAVQFQASNCDLGMKVAEIIKAQNIELVVMGARSIHPDDPLPGADTSAVIKNTSRPVLVIPTNTDLYQIRKIIFATNFDESDLKAIRYLMKLGNLMNYQLHIIHVSKPGEDKMTAKEQAFKEQLELLNYQGLNYRKVNGKDLVARLNELTAEDGPAILAFLHQQLSFMIRLFSRSKTKAALARQRTALLIFPSKMSN</sequence>
<comment type="similarity">
    <text evidence="1">Belongs to the universal stress protein A family.</text>
</comment>
<keyword evidence="4" id="KW-1185">Reference proteome</keyword>
<name>A0ABR7X7Q9_9SPHI</name>
<evidence type="ECO:0000259" key="2">
    <source>
        <dbReference type="Pfam" id="PF00582"/>
    </source>
</evidence>
<protein>
    <submittedName>
        <fullName evidence="3">Universal stress protein</fullName>
    </submittedName>
</protein>
<dbReference type="PRINTS" id="PR01438">
    <property type="entry name" value="UNVRSLSTRESS"/>
</dbReference>
<accession>A0ABR7X7Q9</accession>
<gene>
    <name evidence="3" type="ORF">IDJ75_14865</name>
</gene>
<dbReference type="InterPro" id="IPR006015">
    <property type="entry name" value="Universal_stress_UspA"/>
</dbReference>
<evidence type="ECO:0000313" key="4">
    <source>
        <dbReference type="Proteomes" id="UP000618754"/>
    </source>
</evidence>